<dbReference type="AlphaFoldDB" id="A0A4C1WUW1"/>
<comment type="caution">
    <text evidence="1">The sequence shown here is derived from an EMBL/GenBank/DDBJ whole genome shotgun (WGS) entry which is preliminary data.</text>
</comment>
<organism evidence="1 2">
    <name type="scientific">Eumeta variegata</name>
    <name type="common">Bagworm moth</name>
    <name type="synonym">Eumeta japonica</name>
    <dbReference type="NCBI Taxonomy" id="151549"/>
    <lineage>
        <taxon>Eukaryota</taxon>
        <taxon>Metazoa</taxon>
        <taxon>Ecdysozoa</taxon>
        <taxon>Arthropoda</taxon>
        <taxon>Hexapoda</taxon>
        <taxon>Insecta</taxon>
        <taxon>Pterygota</taxon>
        <taxon>Neoptera</taxon>
        <taxon>Endopterygota</taxon>
        <taxon>Lepidoptera</taxon>
        <taxon>Glossata</taxon>
        <taxon>Ditrysia</taxon>
        <taxon>Tineoidea</taxon>
        <taxon>Psychidae</taxon>
        <taxon>Oiketicinae</taxon>
        <taxon>Eumeta</taxon>
    </lineage>
</organism>
<reference evidence="1 2" key="1">
    <citation type="journal article" date="2019" name="Commun. Biol.">
        <title>The bagworm genome reveals a unique fibroin gene that provides high tensile strength.</title>
        <authorList>
            <person name="Kono N."/>
            <person name="Nakamura H."/>
            <person name="Ohtoshi R."/>
            <person name="Tomita M."/>
            <person name="Numata K."/>
            <person name="Arakawa K."/>
        </authorList>
    </citation>
    <scope>NUCLEOTIDE SEQUENCE [LARGE SCALE GENOMIC DNA]</scope>
</reference>
<dbReference type="EMBL" id="BGZK01000665">
    <property type="protein sequence ID" value="GBP55326.1"/>
    <property type="molecule type" value="Genomic_DNA"/>
</dbReference>
<keyword evidence="2" id="KW-1185">Reference proteome</keyword>
<accession>A0A4C1WUW1</accession>
<proteinExistence type="predicted"/>
<evidence type="ECO:0000313" key="1">
    <source>
        <dbReference type="EMBL" id="GBP55326.1"/>
    </source>
</evidence>
<dbReference type="Proteomes" id="UP000299102">
    <property type="component" value="Unassembled WGS sequence"/>
</dbReference>
<name>A0A4C1WUW1_EUMVA</name>
<protein>
    <submittedName>
        <fullName evidence="1">Uncharacterized protein</fullName>
    </submittedName>
</protein>
<evidence type="ECO:0000313" key="2">
    <source>
        <dbReference type="Proteomes" id="UP000299102"/>
    </source>
</evidence>
<sequence length="84" mass="9590">MSHRTREARRMPALSHSTMIGLPRALARELVHSLQMYCKLLYMNMNVRPVLNGEHSLATRDQRWTVALDLGTQTDSVKTIRSVA</sequence>
<gene>
    <name evidence="1" type="ORF">EVAR_43081_1</name>
</gene>